<keyword evidence="2" id="KW-1185">Reference proteome</keyword>
<dbReference type="EMBL" id="QTSX02000009">
    <property type="protein sequence ID" value="KAJ9090296.1"/>
    <property type="molecule type" value="Genomic_DNA"/>
</dbReference>
<reference evidence="1" key="1">
    <citation type="submission" date="2022-04" db="EMBL/GenBank/DDBJ databases">
        <title>Genome of the entomopathogenic fungus Entomophthora muscae.</title>
        <authorList>
            <person name="Elya C."/>
            <person name="Lovett B.R."/>
            <person name="Lee E."/>
            <person name="Macias A.M."/>
            <person name="Hajek A.E."/>
            <person name="De Bivort B.L."/>
            <person name="Kasson M.T."/>
            <person name="De Fine Licht H.H."/>
            <person name="Stajich J.E."/>
        </authorList>
    </citation>
    <scope>NUCLEOTIDE SEQUENCE</scope>
    <source>
        <strain evidence="1">Berkeley</strain>
    </source>
</reference>
<name>A0ACC2UUW5_9FUNG</name>
<organism evidence="1 2">
    <name type="scientific">Entomophthora muscae</name>
    <dbReference type="NCBI Taxonomy" id="34485"/>
    <lineage>
        <taxon>Eukaryota</taxon>
        <taxon>Fungi</taxon>
        <taxon>Fungi incertae sedis</taxon>
        <taxon>Zoopagomycota</taxon>
        <taxon>Entomophthoromycotina</taxon>
        <taxon>Entomophthoromycetes</taxon>
        <taxon>Entomophthorales</taxon>
        <taxon>Entomophthoraceae</taxon>
        <taxon>Entomophthora</taxon>
    </lineage>
</organism>
<gene>
    <name evidence="1" type="ORF">DSO57_1003824</name>
</gene>
<comment type="caution">
    <text evidence="1">The sequence shown here is derived from an EMBL/GenBank/DDBJ whole genome shotgun (WGS) entry which is preliminary data.</text>
</comment>
<evidence type="ECO:0000313" key="1">
    <source>
        <dbReference type="EMBL" id="KAJ9090296.1"/>
    </source>
</evidence>
<dbReference type="Proteomes" id="UP001165960">
    <property type="component" value="Unassembled WGS sequence"/>
</dbReference>
<evidence type="ECO:0000313" key="2">
    <source>
        <dbReference type="Proteomes" id="UP001165960"/>
    </source>
</evidence>
<proteinExistence type="predicted"/>
<accession>A0ACC2UUW5</accession>
<protein>
    <submittedName>
        <fullName evidence="1">Uncharacterized protein</fullName>
    </submittedName>
</protein>
<sequence length="84" mass="9125">MEDVLLDCLTMGSAFSAHGRWGSLVSEGNLCLSLCSWTVALAFVHNQMDNKKYKLVPLSALKHPCSAPNRCSIPHLPADNVPSE</sequence>